<evidence type="ECO:0000313" key="2">
    <source>
        <dbReference type="Proteomes" id="UP000037405"/>
    </source>
</evidence>
<keyword evidence="2" id="KW-1185">Reference proteome</keyword>
<evidence type="ECO:0000313" key="1">
    <source>
        <dbReference type="EMBL" id="KON84862.1"/>
    </source>
</evidence>
<name>A0A0M0G5P9_9BACI</name>
<dbReference type="RefSeq" id="WP_053428460.1">
    <property type="nucleotide sequence ID" value="NZ_LGUE01000004.1"/>
</dbReference>
<sequence>MKVGEAVEQSPLLVEVLPSLAKQIKNYFTNNISRFELGIQVDTLRIKTLCDCGEPDCGSFYLTTYEEDRDIEEFNLDGIGTIETQNGLITFIEIFPSPEGNHIRNTLKDNGVLY</sequence>
<dbReference type="AlphaFoldDB" id="A0A0M0G5P9"/>
<dbReference type="OrthoDB" id="2874394at2"/>
<organism evidence="1 2">
    <name type="scientific">Rossellomorea marisflavi</name>
    <dbReference type="NCBI Taxonomy" id="189381"/>
    <lineage>
        <taxon>Bacteria</taxon>
        <taxon>Bacillati</taxon>
        <taxon>Bacillota</taxon>
        <taxon>Bacilli</taxon>
        <taxon>Bacillales</taxon>
        <taxon>Bacillaceae</taxon>
        <taxon>Rossellomorea</taxon>
    </lineage>
</organism>
<gene>
    <name evidence="1" type="ORF">AF331_12705</name>
</gene>
<dbReference type="EMBL" id="LGUE01000004">
    <property type="protein sequence ID" value="KON84862.1"/>
    <property type="molecule type" value="Genomic_DNA"/>
</dbReference>
<proteinExistence type="predicted"/>
<reference evidence="2" key="1">
    <citation type="submission" date="2015-07" db="EMBL/GenBank/DDBJ databases">
        <title>Fjat-14235 jcm11544.</title>
        <authorList>
            <person name="Liu B."/>
            <person name="Wang J."/>
            <person name="Zhu Y."/>
            <person name="Liu G."/>
            <person name="Chen Q."/>
            <person name="Chen Z."/>
            <person name="Lan J."/>
            <person name="Che J."/>
            <person name="Ge C."/>
            <person name="Shi H."/>
            <person name="Pan Z."/>
            <person name="Liu X."/>
        </authorList>
    </citation>
    <scope>NUCLEOTIDE SEQUENCE [LARGE SCALE GENOMIC DNA]</scope>
    <source>
        <strain evidence="2">JCM 11544</strain>
    </source>
</reference>
<protein>
    <submittedName>
        <fullName evidence="1">Uncharacterized protein</fullName>
    </submittedName>
</protein>
<comment type="caution">
    <text evidence="1">The sequence shown here is derived from an EMBL/GenBank/DDBJ whole genome shotgun (WGS) entry which is preliminary data.</text>
</comment>
<dbReference type="Proteomes" id="UP000037405">
    <property type="component" value="Unassembled WGS sequence"/>
</dbReference>
<accession>A0A0M0G5P9</accession>
<dbReference type="PATRIC" id="fig|189381.12.peg.2582"/>